<dbReference type="EMBL" id="CAJVPW010067450">
    <property type="protein sequence ID" value="CAG8789252.1"/>
    <property type="molecule type" value="Genomic_DNA"/>
</dbReference>
<keyword evidence="2" id="KW-1185">Reference proteome</keyword>
<comment type="caution">
    <text evidence="1">The sequence shown here is derived from an EMBL/GenBank/DDBJ whole genome shotgun (WGS) entry which is preliminary data.</text>
</comment>
<protein>
    <submittedName>
        <fullName evidence="1">8067_t:CDS:1</fullName>
    </submittedName>
</protein>
<accession>A0ACA9RDG6</accession>
<evidence type="ECO:0000313" key="2">
    <source>
        <dbReference type="Proteomes" id="UP000789366"/>
    </source>
</evidence>
<dbReference type="Proteomes" id="UP000789366">
    <property type="component" value="Unassembled WGS sequence"/>
</dbReference>
<reference evidence="1" key="1">
    <citation type="submission" date="2021-06" db="EMBL/GenBank/DDBJ databases">
        <authorList>
            <person name="Kallberg Y."/>
            <person name="Tangrot J."/>
            <person name="Rosling A."/>
        </authorList>
    </citation>
    <scope>NUCLEOTIDE SEQUENCE</scope>
    <source>
        <strain evidence="1">28 12/20/2015</strain>
    </source>
</reference>
<organism evidence="1 2">
    <name type="scientific">Cetraspora pellucida</name>
    <dbReference type="NCBI Taxonomy" id="1433469"/>
    <lineage>
        <taxon>Eukaryota</taxon>
        <taxon>Fungi</taxon>
        <taxon>Fungi incertae sedis</taxon>
        <taxon>Mucoromycota</taxon>
        <taxon>Glomeromycotina</taxon>
        <taxon>Glomeromycetes</taxon>
        <taxon>Diversisporales</taxon>
        <taxon>Gigasporaceae</taxon>
        <taxon>Cetraspora</taxon>
    </lineage>
</organism>
<name>A0ACA9RDG6_9GLOM</name>
<evidence type="ECO:0000313" key="1">
    <source>
        <dbReference type="EMBL" id="CAG8789252.1"/>
    </source>
</evidence>
<gene>
    <name evidence="1" type="ORF">SPELUC_LOCUS17078</name>
</gene>
<sequence>MGTYEAPKIEPQVAKDIMDVMVATYIKKRKPAEGQIGSEDYQQPSNFPYELNVEMKSALIKEYGLDPKDVKKVLNGIIEVRQKEIEEERKKRGNLNPDPVEYKASEKDLFDETVSLLRLALEVEVGKNVTVSEEVDKD</sequence>
<proteinExistence type="predicted"/>
<feature type="non-terminal residue" evidence="1">
    <location>
        <position position="138"/>
    </location>
</feature>